<dbReference type="PATRIC" id="fig|29290.4.peg.3911"/>
<evidence type="ECO:0000256" key="3">
    <source>
        <dbReference type="ARBA" id="ARBA00022692"/>
    </source>
</evidence>
<dbReference type="PANTHER" id="PTHR33545">
    <property type="entry name" value="UPF0750 MEMBRANE PROTEIN YITT-RELATED"/>
    <property type="match status" value="1"/>
</dbReference>
<feature type="transmembrane region" description="Helical" evidence="6">
    <location>
        <begin position="77"/>
        <end position="96"/>
    </location>
</feature>
<evidence type="ECO:0000256" key="1">
    <source>
        <dbReference type="ARBA" id="ARBA00004651"/>
    </source>
</evidence>
<keyword evidence="3 6" id="KW-0812">Transmembrane</keyword>
<dbReference type="Proteomes" id="UP000033423">
    <property type="component" value="Unassembled WGS sequence"/>
</dbReference>
<dbReference type="CDD" id="cd16380">
    <property type="entry name" value="YitT_C"/>
    <property type="match status" value="1"/>
</dbReference>
<comment type="subcellular location">
    <subcellularLocation>
        <location evidence="1">Cell membrane</location>
        <topology evidence="1">Multi-pass membrane protein</topology>
    </subcellularLocation>
</comment>
<evidence type="ECO:0000256" key="5">
    <source>
        <dbReference type="ARBA" id="ARBA00023136"/>
    </source>
</evidence>
<feature type="transmembrane region" description="Helical" evidence="6">
    <location>
        <begin position="102"/>
        <end position="122"/>
    </location>
</feature>
<evidence type="ECO:0000259" key="7">
    <source>
        <dbReference type="Pfam" id="PF10035"/>
    </source>
</evidence>
<name>A0A0F3GSG9_9BACT</name>
<feature type="transmembrane region" description="Helical" evidence="6">
    <location>
        <begin position="40"/>
        <end position="65"/>
    </location>
</feature>
<keyword evidence="4 6" id="KW-1133">Transmembrane helix</keyword>
<evidence type="ECO:0000256" key="2">
    <source>
        <dbReference type="ARBA" id="ARBA00022475"/>
    </source>
</evidence>
<feature type="transmembrane region" description="Helical" evidence="6">
    <location>
        <begin position="143"/>
        <end position="165"/>
    </location>
</feature>
<accession>A0A0F3GSG9</accession>
<keyword evidence="5 6" id="KW-0472">Membrane</keyword>
<dbReference type="InterPro" id="IPR019264">
    <property type="entry name" value="DUF2179"/>
</dbReference>
<dbReference type="InterPro" id="IPR003740">
    <property type="entry name" value="YitT"/>
</dbReference>
<gene>
    <name evidence="8" type="ORF">MBAV_002938</name>
</gene>
<proteinExistence type="predicted"/>
<keyword evidence="9" id="KW-1185">Reference proteome</keyword>
<dbReference type="GO" id="GO:0005886">
    <property type="term" value="C:plasma membrane"/>
    <property type="evidence" value="ECO:0007669"/>
    <property type="project" value="UniProtKB-SubCell"/>
</dbReference>
<comment type="caution">
    <text evidence="8">The sequence shown here is derived from an EMBL/GenBank/DDBJ whole genome shotgun (WGS) entry which is preliminary data.</text>
</comment>
<dbReference type="AlphaFoldDB" id="A0A0F3GSG9"/>
<evidence type="ECO:0000313" key="8">
    <source>
        <dbReference type="EMBL" id="KJU84869.1"/>
    </source>
</evidence>
<feature type="transmembrane region" description="Helical" evidence="6">
    <location>
        <begin position="171"/>
        <end position="192"/>
    </location>
</feature>
<evidence type="ECO:0000313" key="9">
    <source>
        <dbReference type="Proteomes" id="UP000033423"/>
    </source>
</evidence>
<organism evidence="8 9">
    <name type="scientific">Candidatus Magnetobacterium bavaricum</name>
    <dbReference type="NCBI Taxonomy" id="29290"/>
    <lineage>
        <taxon>Bacteria</taxon>
        <taxon>Pseudomonadati</taxon>
        <taxon>Nitrospirota</taxon>
        <taxon>Thermodesulfovibrionia</taxon>
        <taxon>Thermodesulfovibrionales</taxon>
        <taxon>Candidatus Magnetobacteriaceae</taxon>
        <taxon>Candidatus Magnetobacterium</taxon>
    </lineage>
</organism>
<reference evidence="8 9" key="1">
    <citation type="submission" date="2015-02" db="EMBL/GenBank/DDBJ databases">
        <title>Single-cell genomics of uncultivated deep-branching MTB reveals a conserved set of magnetosome genes.</title>
        <authorList>
            <person name="Kolinko S."/>
            <person name="Richter M."/>
            <person name="Glockner F.O."/>
            <person name="Brachmann A."/>
            <person name="Schuler D."/>
        </authorList>
    </citation>
    <scope>NUCLEOTIDE SEQUENCE [LARGE SCALE GENOMIC DNA]</scope>
    <source>
        <strain evidence="8">TM-1</strain>
    </source>
</reference>
<dbReference type="InterPro" id="IPR051461">
    <property type="entry name" value="UPF0750_membrane"/>
</dbReference>
<dbReference type="Gene3D" id="3.30.70.120">
    <property type="match status" value="1"/>
</dbReference>
<dbReference type="PIRSF" id="PIRSF006483">
    <property type="entry name" value="Membrane_protein_YitT"/>
    <property type="match status" value="1"/>
</dbReference>
<evidence type="ECO:0000256" key="4">
    <source>
        <dbReference type="ARBA" id="ARBA00022989"/>
    </source>
</evidence>
<dbReference type="EMBL" id="LACI01001265">
    <property type="protein sequence ID" value="KJU84869.1"/>
    <property type="molecule type" value="Genomic_DNA"/>
</dbReference>
<feature type="transmembrane region" description="Helical" evidence="6">
    <location>
        <begin position="9"/>
        <end position="28"/>
    </location>
</feature>
<evidence type="ECO:0000256" key="6">
    <source>
        <dbReference type="SAM" id="Phobius"/>
    </source>
</evidence>
<feature type="domain" description="DUF2179" evidence="7">
    <location>
        <begin position="217"/>
        <end position="271"/>
    </location>
</feature>
<dbReference type="PANTHER" id="PTHR33545:SF3">
    <property type="entry name" value="UPF0750 MEMBRANE PROTEIN YQFU"/>
    <property type="match status" value="1"/>
</dbReference>
<dbReference type="Pfam" id="PF10035">
    <property type="entry name" value="DUF2179"/>
    <property type="match status" value="1"/>
</dbReference>
<dbReference type="Pfam" id="PF02588">
    <property type="entry name" value="YitT_membrane"/>
    <property type="match status" value="1"/>
</dbReference>
<protein>
    <submittedName>
        <fullName evidence="8">Membrane protein containing DUF161</fullName>
    </submittedName>
</protein>
<sequence length="280" mass="30523">MKINVITRFFLLFIGSLLAAVGLELFLIPNNIIDGGITGISIMLGYVTKIPIGAFIFVLNLPFLVVGYRHIGKTFTISMLFSVTCLSIMVFFLHPIEEVTKDLLLVTVFGGIFLGAGVGLVIRHGGCLDGTEVVAIIIDKRTGFSVGEIVLFFNIFILLSAGFIFGWNRAMYSLLAYLIAFKVVDITIEGLIESKAVMIVSDRADAIADALMNRLGRGVTYFYGKGGYSAQDKAILYSIVSRLEVSKLKIIVSEIDDSAFVTFSDVREVVGGTVKKKAIH</sequence>
<keyword evidence="2" id="KW-1003">Cell membrane</keyword>
<dbReference type="InterPro" id="IPR015867">
    <property type="entry name" value="N-reg_PII/ATP_PRibTrfase_C"/>
</dbReference>